<evidence type="ECO:0000313" key="2">
    <source>
        <dbReference type="Proteomes" id="UP000254939"/>
    </source>
</evidence>
<name>A0A370KUW5_9HYPH</name>
<evidence type="ECO:0008006" key="3">
    <source>
        <dbReference type="Google" id="ProtNLM"/>
    </source>
</evidence>
<dbReference type="Proteomes" id="UP000254939">
    <property type="component" value="Unassembled WGS sequence"/>
</dbReference>
<evidence type="ECO:0000313" key="1">
    <source>
        <dbReference type="EMBL" id="RDJ14893.1"/>
    </source>
</evidence>
<protein>
    <recommendedName>
        <fullName evidence="3">MmcQ/YjbR family DNA-binding protein</fullName>
    </recommendedName>
</protein>
<accession>A0A370KUW5</accession>
<gene>
    <name evidence="1" type="ORF">B5K06_05165</name>
</gene>
<sequence length="117" mass="13093">MTDSVDTIFARLKRLSDEASLPGVEESTSYGNPALKVGGKSFAAVKNNETIVLCISIDDKERLIEMAPEIYYQTPHYVGWPYMPLHAAMISDAELKERLIGAWRFRAPKKLAASFQD</sequence>
<comment type="caution">
    <text evidence="1">The sequence shown here is derived from an EMBL/GenBank/DDBJ whole genome shotgun (WGS) entry which is preliminary data.</text>
</comment>
<dbReference type="InterPro" id="IPR058532">
    <property type="entry name" value="YjbR/MT2646/Rv2570-like"/>
</dbReference>
<dbReference type="RefSeq" id="WP_114711912.1">
    <property type="nucleotide sequence ID" value="NZ_KZ857258.1"/>
</dbReference>
<proteinExistence type="predicted"/>
<dbReference type="EMBL" id="NAAC01000005">
    <property type="protein sequence ID" value="RDJ14893.1"/>
    <property type="molecule type" value="Genomic_DNA"/>
</dbReference>
<dbReference type="AlphaFoldDB" id="A0A370KUW5"/>
<dbReference type="InterPro" id="IPR038056">
    <property type="entry name" value="YjbR-like_sf"/>
</dbReference>
<organism evidence="1 2">
    <name type="scientific">Rhizobium grahamii</name>
    <dbReference type="NCBI Taxonomy" id="1120045"/>
    <lineage>
        <taxon>Bacteria</taxon>
        <taxon>Pseudomonadati</taxon>
        <taxon>Pseudomonadota</taxon>
        <taxon>Alphaproteobacteria</taxon>
        <taxon>Hyphomicrobiales</taxon>
        <taxon>Rhizobiaceae</taxon>
        <taxon>Rhizobium/Agrobacterium group</taxon>
        <taxon>Rhizobium</taxon>
    </lineage>
</organism>
<dbReference type="OrthoDB" id="954305at2"/>
<dbReference type="Pfam" id="PF04237">
    <property type="entry name" value="YjbR"/>
    <property type="match status" value="1"/>
</dbReference>
<reference evidence="1 2" key="1">
    <citation type="submission" date="2017-03" db="EMBL/GenBank/DDBJ databases">
        <title>Genome analysis of Rhizobial strains effectives or ineffectives for nitrogen fixation isolated from bean seeds.</title>
        <authorList>
            <person name="Peralta H."/>
            <person name="Aguilar-Vera A."/>
            <person name="Mora Y."/>
            <person name="Vargas-Lagunas C."/>
            <person name="Girard L."/>
            <person name="Mora J."/>
        </authorList>
    </citation>
    <scope>NUCLEOTIDE SEQUENCE [LARGE SCALE GENOMIC DNA]</scope>
    <source>
        <strain evidence="1 2">CCGM3</strain>
    </source>
</reference>
<dbReference type="SUPFAM" id="SSF142906">
    <property type="entry name" value="YjbR-like"/>
    <property type="match status" value="1"/>
</dbReference>